<evidence type="ECO:0000313" key="2">
    <source>
        <dbReference type="Proteomes" id="UP000294613"/>
    </source>
</evidence>
<dbReference type="EMBL" id="SLZV01000007">
    <property type="protein sequence ID" value="TCS68647.1"/>
    <property type="molecule type" value="Genomic_DNA"/>
</dbReference>
<proteinExistence type="predicted"/>
<dbReference type="AlphaFoldDB" id="A0A4V2UQ45"/>
<protein>
    <submittedName>
        <fullName evidence="1">Uncharacterized protein</fullName>
    </submittedName>
</protein>
<dbReference type="RefSeq" id="WP_165851583.1">
    <property type="nucleotide sequence ID" value="NZ_BHEO01000008.1"/>
</dbReference>
<gene>
    <name evidence="1" type="ORF">EDD74_10738</name>
</gene>
<accession>A0A4V2UQ45</accession>
<reference evidence="1 2" key="1">
    <citation type="submission" date="2019-03" db="EMBL/GenBank/DDBJ databases">
        <title>Genomic Encyclopedia of Type Strains, Phase IV (KMG-IV): sequencing the most valuable type-strain genomes for metagenomic binning, comparative biology and taxonomic classification.</title>
        <authorList>
            <person name="Goeker M."/>
        </authorList>
    </citation>
    <scope>NUCLEOTIDE SEQUENCE [LARGE SCALE GENOMIC DNA]</scope>
    <source>
        <strain evidence="1 2">DSM 103426</strain>
    </source>
</reference>
<sequence length="50" mass="5832">MKSKDLEEIREDGREFAELIKKIPKERKNEALRLLEGFALCAEHMCRKAG</sequence>
<name>A0A4V2UQ45_9FIRM</name>
<organism evidence="1 2">
    <name type="scientific">Faecalimonas umbilicata</name>
    <dbReference type="NCBI Taxonomy" id="1912855"/>
    <lineage>
        <taxon>Bacteria</taxon>
        <taxon>Bacillati</taxon>
        <taxon>Bacillota</taxon>
        <taxon>Clostridia</taxon>
        <taxon>Lachnospirales</taxon>
        <taxon>Lachnospiraceae</taxon>
        <taxon>Faecalimonas</taxon>
    </lineage>
</organism>
<dbReference type="Proteomes" id="UP000294613">
    <property type="component" value="Unassembled WGS sequence"/>
</dbReference>
<evidence type="ECO:0000313" key="1">
    <source>
        <dbReference type="EMBL" id="TCS68647.1"/>
    </source>
</evidence>
<comment type="caution">
    <text evidence="1">The sequence shown here is derived from an EMBL/GenBank/DDBJ whole genome shotgun (WGS) entry which is preliminary data.</text>
</comment>